<evidence type="ECO:0000256" key="2">
    <source>
        <dbReference type="ARBA" id="ARBA00022692"/>
    </source>
</evidence>
<feature type="transmembrane region" description="Helical" evidence="6">
    <location>
        <begin position="144"/>
        <end position="161"/>
    </location>
</feature>
<dbReference type="GO" id="GO:0016020">
    <property type="term" value="C:membrane"/>
    <property type="evidence" value="ECO:0007669"/>
    <property type="project" value="UniProtKB-SubCell"/>
</dbReference>
<evidence type="ECO:0000313" key="10">
    <source>
        <dbReference type="Proteomes" id="UP000178606"/>
    </source>
</evidence>
<evidence type="ECO:0000256" key="6">
    <source>
        <dbReference type="SAM" id="Phobius"/>
    </source>
</evidence>
<evidence type="ECO:0000256" key="4">
    <source>
        <dbReference type="ARBA" id="ARBA00023136"/>
    </source>
</evidence>
<feature type="transmembrane region" description="Helical" evidence="6">
    <location>
        <begin position="30"/>
        <end position="51"/>
    </location>
</feature>
<reference evidence="9 10" key="1">
    <citation type="journal article" date="2016" name="Nat. Commun.">
        <title>Thousands of microbial genomes shed light on interconnected biogeochemical processes in an aquifer system.</title>
        <authorList>
            <person name="Anantharaman K."/>
            <person name="Brown C.T."/>
            <person name="Hug L.A."/>
            <person name="Sharon I."/>
            <person name="Castelle C.J."/>
            <person name="Probst A.J."/>
            <person name="Thomas B.C."/>
            <person name="Singh A."/>
            <person name="Wilkins M.J."/>
            <person name="Karaoz U."/>
            <person name="Brodie E.L."/>
            <person name="Williams K.H."/>
            <person name="Hubbard S.S."/>
            <person name="Banfield J.F."/>
        </authorList>
    </citation>
    <scope>NUCLEOTIDE SEQUENCE [LARGE SCALE GENOMIC DNA]</scope>
    <source>
        <strain evidence="10">RIFCSPLOWO2_12_FULL_64_10</strain>
    </source>
</reference>
<protein>
    <recommendedName>
        <fullName evidence="8">O-antigen ligase-related domain-containing protein</fullName>
    </recommendedName>
</protein>
<keyword evidence="7" id="KW-0732">Signal</keyword>
<proteinExistence type="predicted"/>
<dbReference type="InterPro" id="IPR007016">
    <property type="entry name" value="O-antigen_ligase-rel_domated"/>
</dbReference>
<feature type="region of interest" description="Disordered" evidence="5">
    <location>
        <begin position="440"/>
        <end position="464"/>
    </location>
</feature>
<dbReference type="PANTHER" id="PTHR37422">
    <property type="entry name" value="TEICHURONIC ACID BIOSYNTHESIS PROTEIN TUAE"/>
    <property type="match status" value="1"/>
</dbReference>
<dbReference type="InterPro" id="IPR051533">
    <property type="entry name" value="WaaL-like"/>
</dbReference>
<keyword evidence="3 6" id="KW-1133">Transmembrane helix</keyword>
<feature type="transmembrane region" description="Helical" evidence="6">
    <location>
        <begin position="93"/>
        <end position="115"/>
    </location>
</feature>
<dbReference type="Pfam" id="PF04932">
    <property type="entry name" value="Wzy_C"/>
    <property type="match status" value="1"/>
</dbReference>
<dbReference type="PANTHER" id="PTHR37422:SF13">
    <property type="entry name" value="LIPOPOLYSACCHARIDE BIOSYNTHESIS PROTEIN PA4999-RELATED"/>
    <property type="match status" value="1"/>
</dbReference>
<evidence type="ECO:0000256" key="5">
    <source>
        <dbReference type="SAM" id="MobiDB-lite"/>
    </source>
</evidence>
<keyword evidence="2 6" id="KW-0812">Transmembrane</keyword>
<feature type="transmembrane region" description="Helical" evidence="6">
    <location>
        <begin position="181"/>
        <end position="199"/>
    </location>
</feature>
<feature type="transmembrane region" description="Helical" evidence="6">
    <location>
        <begin position="408"/>
        <end position="429"/>
    </location>
</feature>
<feature type="transmembrane region" description="Helical" evidence="6">
    <location>
        <begin position="352"/>
        <end position="371"/>
    </location>
</feature>
<feature type="transmembrane region" description="Helical" evidence="6">
    <location>
        <begin position="383"/>
        <end position="402"/>
    </location>
</feature>
<feature type="transmembrane region" description="Helical" evidence="6">
    <location>
        <begin position="206"/>
        <end position="223"/>
    </location>
</feature>
<evidence type="ECO:0000256" key="7">
    <source>
        <dbReference type="SAM" id="SignalP"/>
    </source>
</evidence>
<organism evidence="9 10">
    <name type="scientific">Handelsmanbacteria sp. (strain RIFCSPLOWO2_12_FULL_64_10)</name>
    <dbReference type="NCBI Taxonomy" id="1817868"/>
    <lineage>
        <taxon>Bacteria</taxon>
        <taxon>Candidatus Handelsmaniibacteriota</taxon>
    </lineage>
</organism>
<dbReference type="AlphaFoldDB" id="A0A1F6C622"/>
<evidence type="ECO:0000256" key="1">
    <source>
        <dbReference type="ARBA" id="ARBA00004141"/>
    </source>
</evidence>
<dbReference type="Proteomes" id="UP000178606">
    <property type="component" value="Unassembled WGS sequence"/>
</dbReference>
<accession>A0A1F6C622</accession>
<evidence type="ECO:0000259" key="8">
    <source>
        <dbReference type="Pfam" id="PF04932"/>
    </source>
</evidence>
<dbReference type="EMBL" id="MFKF01000399">
    <property type="protein sequence ID" value="OGG44596.1"/>
    <property type="molecule type" value="Genomic_DNA"/>
</dbReference>
<comment type="caution">
    <text evidence="9">The sequence shown here is derived from an EMBL/GenBank/DDBJ whole genome shotgun (WGS) entry which is preliminary data.</text>
</comment>
<name>A0A1F6C622_HANXR</name>
<sequence>MKYAAFIVAFALGVPAVSFAAASSARLRGWLLAALIFSTALGDVANIYFLFTRYRGPDRGFEVNLTDLIAWGMIIALLLRYPTKICWVPYNSSWMFVFFGIACASAWGAPDRLLASFSLFKLVRMYALFWCVVNCLRVGTRLEYVWTGLVAIGAFMTALVVKQKYLDGIVRVPGPFDHSNTVTSFLNLILPVVLVWGLCDRRLTRGRALASLAAAFGSVFAVVSTLSRAGLVLAAGCMMGALGIANLRARSVRVTATSLVVCLGMLAGGLKSADTLFERFRGAPEESALARKEFEAAAAWMVNDRPLQGVGLNNFSYVLTIPSKYRENFKTMAGERQAGVAHHIYLLTAAEMGYPGLIVFVILIGRFAWLAGRHAWGARSLEALLLFGFFLGLCALYAVGFLEWTLRITPVSYLFIISCGICVALAEAVRQRRELDRAASAQRPYRTASTRVRPEAAASPSLSP</sequence>
<comment type="subcellular location">
    <subcellularLocation>
        <location evidence="1">Membrane</location>
        <topology evidence="1">Multi-pass membrane protein</topology>
    </subcellularLocation>
</comment>
<evidence type="ECO:0000313" key="9">
    <source>
        <dbReference type="EMBL" id="OGG44596.1"/>
    </source>
</evidence>
<feature type="signal peptide" evidence="7">
    <location>
        <begin position="1"/>
        <end position="20"/>
    </location>
</feature>
<feature type="transmembrane region" description="Helical" evidence="6">
    <location>
        <begin position="63"/>
        <end position="81"/>
    </location>
</feature>
<keyword evidence="4 6" id="KW-0472">Membrane</keyword>
<gene>
    <name evidence="9" type="ORF">A3F84_05555</name>
</gene>
<feature type="domain" description="O-antigen ligase-related" evidence="8">
    <location>
        <begin position="214"/>
        <end position="361"/>
    </location>
</feature>
<evidence type="ECO:0000256" key="3">
    <source>
        <dbReference type="ARBA" id="ARBA00022989"/>
    </source>
</evidence>
<feature type="chain" id="PRO_5009523260" description="O-antigen ligase-related domain-containing protein" evidence="7">
    <location>
        <begin position="21"/>
        <end position="464"/>
    </location>
</feature>